<evidence type="ECO:0000313" key="5">
    <source>
        <dbReference type="EMBL" id="KAK3189223.1"/>
    </source>
</evidence>
<keyword evidence="1" id="KW-0479">Metal-binding</keyword>
<reference evidence="5" key="1">
    <citation type="journal article" date="2023" name="Plant J.">
        <title>Genome sequences and population genomics provide insights into the demographic history, inbreeding, and mutation load of two 'living fossil' tree species of Dipteronia.</title>
        <authorList>
            <person name="Feng Y."/>
            <person name="Comes H.P."/>
            <person name="Chen J."/>
            <person name="Zhu S."/>
            <person name="Lu R."/>
            <person name="Zhang X."/>
            <person name="Li P."/>
            <person name="Qiu J."/>
            <person name="Olsen K.M."/>
            <person name="Qiu Y."/>
        </authorList>
    </citation>
    <scope>NUCLEOTIDE SEQUENCE</scope>
    <source>
        <strain evidence="5">NBL</strain>
    </source>
</reference>
<evidence type="ECO:0000256" key="2">
    <source>
        <dbReference type="ARBA" id="ARBA00022771"/>
    </source>
</evidence>
<dbReference type="GO" id="GO:0008270">
    <property type="term" value="F:zinc ion binding"/>
    <property type="evidence" value="ECO:0007669"/>
    <property type="project" value="UniProtKB-KW"/>
</dbReference>
<keyword evidence="6" id="KW-1185">Reference proteome</keyword>
<dbReference type="AlphaFoldDB" id="A0AAD9ZR32"/>
<keyword evidence="3" id="KW-0862">Zinc</keyword>
<evidence type="ECO:0000259" key="4">
    <source>
        <dbReference type="SMART" id="SM00575"/>
    </source>
</evidence>
<keyword evidence="2" id="KW-0863">Zinc-finger</keyword>
<evidence type="ECO:0000313" key="6">
    <source>
        <dbReference type="Proteomes" id="UP001281410"/>
    </source>
</evidence>
<dbReference type="Proteomes" id="UP001281410">
    <property type="component" value="Unassembled WGS sequence"/>
</dbReference>
<proteinExistence type="predicted"/>
<dbReference type="InterPro" id="IPR006564">
    <property type="entry name" value="Znf_PMZ"/>
</dbReference>
<feature type="domain" description="Zinc finger PMZ-type" evidence="4">
    <location>
        <begin position="25"/>
        <end position="52"/>
    </location>
</feature>
<gene>
    <name evidence="5" type="ORF">Dsin_028784</name>
</gene>
<protein>
    <recommendedName>
        <fullName evidence="4">Zinc finger PMZ-type domain-containing protein</fullName>
    </recommendedName>
</protein>
<accession>A0AAD9ZR32</accession>
<evidence type="ECO:0000256" key="3">
    <source>
        <dbReference type="ARBA" id="ARBA00022833"/>
    </source>
</evidence>
<evidence type="ECO:0000256" key="1">
    <source>
        <dbReference type="ARBA" id="ARBA00022723"/>
    </source>
</evidence>
<dbReference type="InterPro" id="IPR007527">
    <property type="entry name" value="Znf_SWIM"/>
</dbReference>
<dbReference type="SMART" id="SM00575">
    <property type="entry name" value="ZnF_PMZ"/>
    <property type="match status" value="1"/>
</dbReference>
<name>A0AAD9ZR32_9ROSI</name>
<dbReference type="Pfam" id="PF04434">
    <property type="entry name" value="SWIM"/>
    <property type="match status" value="1"/>
</dbReference>
<sequence>MIAADDMEYELLGPSEGYAVKLREYSCQSGSWQVNMIPCSHAMAAINHYCGRAVVNDNMTDFVHQSLTMSIYLQIYRGMIHPILD</sequence>
<comment type="caution">
    <text evidence="5">The sequence shown here is derived from an EMBL/GenBank/DDBJ whole genome shotgun (WGS) entry which is preliminary data.</text>
</comment>
<organism evidence="5 6">
    <name type="scientific">Dipteronia sinensis</name>
    <dbReference type="NCBI Taxonomy" id="43782"/>
    <lineage>
        <taxon>Eukaryota</taxon>
        <taxon>Viridiplantae</taxon>
        <taxon>Streptophyta</taxon>
        <taxon>Embryophyta</taxon>
        <taxon>Tracheophyta</taxon>
        <taxon>Spermatophyta</taxon>
        <taxon>Magnoliopsida</taxon>
        <taxon>eudicotyledons</taxon>
        <taxon>Gunneridae</taxon>
        <taxon>Pentapetalae</taxon>
        <taxon>rosids</taxon>
        <taxon>malvids</taxon>
        <taxon>Sapindales</taxon>
        <taxon>Sapindaceae</taxon>
        <taxon>Hippocastanoideae</taxon>
        <taxon>Acereae</taxon>
        <taxon>Dipteronia</taxon>
    </lineage>
</organism>
<dbReference type="EMBL" id="JANJYJ010000009">
    <property type="protein sequence ID" value="KAK3189223.1"/>
    <property type="molecule type" value="Genomic_DNA"/>
</dbReference>